<dbReference type="PANTHER" id="PTHR47923">
    <property type="entry name" value="INSERTION ELEMENT IS1 1 PROTEIN INSA-RELATED"/>
    <property type="match status" value="1"/>
</dbReference>
<protein>
    <submittedName>
        <fullName evidence="2">Transposase</fullName>
    </submittedName>
</protein>
<dbReference type="GO" id="GO:0006313">
    <property type="term" value="P:DNA transposition"/>
    <property type="evidence" value="ECO:0007669"/>
    <property type="project" value="TreeGrafter"/>
</dbReference>
<sequence length="68" mass="7429">MAAIPVIAVMPAVRSFSWNTPIKPAQPGVKEQVIDMAMNNRGIRDTARVLKVATSTVMTTLKIYTPET</sequence>
<proteinExistence type="predicted"/>
<reference evidence="2 3" key="1">
    <citation type="journal article" date="2017" name="Nat. Microbiol.">
        <title>Natural product diversity associated with the nematode symbionts Photorhabdus and Xenorhabdus.</title>
        <authorList>
            <person name="Tobias N.J."/>
            <person name="Wolff H."/>
            <person name="Djahanschiri B."/>
            <person name="Grundmann F."/>
            <person name="Kronenwerth M."/>
            <person name="Shi Y.M."/>
            <person name="Simonyi S."/>
            <person name="Grun P."/>
            <person name="Shapiro-Ilan D."/>
            <person name="Pidot S.J."/>
            <person name="Stinear T.P."/>
            <person name="Ebersberger I."/>
            <person name="Bode H.B."/>
        </authorList>
    </citation>
    <scope>NUCLEOTIDE SEQUENCE [LARGE SCALE GENOMIC DNA]</scope>
    <source>
        <strain evidence="2 3">DSM 16342</strain>
    </source>
</reference>
<gene>
    <name evidence="2" type="ORF">Xbud_00926</name>
</gene>
<dbReference type="AlphaFoldDB" id="A0A2D0J392"/>
<evidence type="ECO:0000313" key="3">
    <source>
        <dbReference type="Proteomes" id="UP000225833"/>
    </source>
</evidence>
<feature type="domain" description="Insertion element IS1 protein InsA helix-turn-helix" evidence="1">
    <location>
        <begin position="25"/>
        <end position="62"/>
    </location>
</feature>
<dbReference type="Pfam" id="PF12759">
    <property type="entry name" value="HTH_Tnp_IS1"/>
    <property type="match status" value="1"/>
</dbReference>
<organism evidence="2 3">
    <name type="scientific">Xenorhabdus budapestensis</name>
    <dbReference type="NCBI Taxonomy" id="290110"/>
    <lineage>
        <taxon>Bacteria</taxon>
        <taxon>Pseudomonadati</taxon>
        <taxon>Pseudomonadota</taxon>
        <taxon>Gammaproteobacteria</taxon>
        <taxon>Enterobacterales</taxon>
        <taxon>Morganellaceae</taxon>
        <taxon>Xenorhabdus</taxon>
    </lineage>
</organism>
<dbReference type="InterPro" id="IPR051252">
    <property type="entry name" value="IS1_transposase_InsA"/>
</dbReference>
<dbReference type="PANTHER" id="PTHR47923:SF1">
    <property type="entry name" value="INSERTION ELEMENT IS1 1 PROTEIN INSA-RELATED"/>
    <property type="match status" value="1"/>
</dbReference>
<dbReference type="EMBL" id="NIBS01000003">
    <property type="protein sequence ID" value="PHM28843.1"/>
    <property type="molecule type" value="Genomic_DNA"/>
</dbReference>
<evidence type="ECO:0000313" key="2">
    <source>
        <dbReference type="EMBL" id="PHM28843.1"/>
    </source>
</evidence>
<evidence type="ECO:0000259" key="1">
    <source>
        <dbReference type="Pfam" id="PF12759"/>
    </source>
</evidence>
<accession>A0A2D0J392</accession>
<name>A0A2D0J392_XENBU</name>
<dbReference type="InterPro" id="IPR024431">
    <property type="entry name" value="InsA_HTH_dom"/>
</dbReference>
<comment type="caution">
    <text evidence="2">The sequence shown here is derived from an EMBL/GenBank/DDBJ whole genome shotgun (WGS) entry which is preliminary data.</text>
</comment>
<dbReference type="Proteomes" id="UP000225833">
    <property type="component" value="Unassembled WGS sequence"/>
</dbReference>